<evidence type="ECO:0000313" key="5">
    <source>
        <dbReference type="Proteomes" id="UP000823405"/>
    </source>
</evidence>
<reference evidence="4" key="1">
    <citation type="journal article" date="2020" name="Fungal Divers.">
        <title>Resolving the Mortierellaceae phylogeny through synthesis of multi-gene phylogenetics and phylogenomics.</title>
        <authorList>
            <person name="Vandepol N."/>
            <person name="Liber J."/>
            <person name="Desiro A."/>
            <person name="Na H."/>
            <person name="Kennedy M."/>
            <person name="Barry K."/>
            <person name="Grigoriev I.V."/>
            <person name="Miller A.N."/>
            <person name="O'Donnell K."/>
            <person name="Stajich J.E."/>
            <person name="Bonito G."/>
        </authorList>
    </citation>
    <scope>NUCLEOTIDE SEQUENCE</scope>
    <source>
        <strain evidence="4">NVP60</strain>
    </source>
</reference>
<name>A0A9P6QN37_9FUNG</name>
<proteinExistence type="predicted"/>
<organism evidence="4 5">
    <name type="scientific">Linnemannia gamsii</name>
    <dbReference type="NCBI Taxonomy" id="64522"/>
    <lineage>
        <taxon>Eukaryota</taxon>
        <taxon>Fungi</taxon>
        <taxon>Fungi incertae sedis</taxon>
        <taxon>Mucoromycota</taxon>
        <taxon>Mortierellomycotina</taxon>
        <taxon>Mortierellomycetes</taxon>
        <taxon>Mortierellales</taxon>
        <taxon>Mortierellaceae</taxon>
        <taxon>Linnemannia</taxon>
    </lineage>
</organism>
<feature type="non-terminal residue" evidence="4">
    <location>
        <position position="71"/>
    </location>
</feature>
<dbReference type="AlphaFoldDB" id="A0A9P6QN37"/>
<keyword evidence="1" id="KW-0521">NADP</keyword>
<dbReference type="Pfam" id="PF00742">
    <property type="entry name" value="Homoserine_dh"/>
    <property type="match status" value="1"/>
</dbReference>
<evidence type="ECO:0000313" key="4">
    <source>
        <dbReference type="EMBL" id="KAG0272238.1"/>
    </source>
</evidence>
<dbReference type="PANTHER" id="PTHR43070">
    <property type="match status" value="1"/>
</dbReference>
<dbReference type="Gene3D" id="3.30.360.10">
    <property type="entry name" value="Dihydrodipicolinate Reductase, domain 2"/>
    <property type="match status" value="1"/>
</dbReference>
<dbReference type="PANTHER" id="PTHR43070:SF5">
    <property type="entry name" value="HOMOSERINE DEHYDROGENASE"/>
    <property type="match status" value="1"/>
</dbReference>
<keyword evidence="5" id="KW-1185">Reference proteome</keyword>
<protein>
    <recommendedName>
        <fullName evidence="3">Homoserine dehydrogenase catalytic domain-containing protein</fullName>
    </recommendedName>
</protein>
<evidence type="ECO:0000256" key="1">
    <source>
        <dbReference type="ARBA" id="ARBA00022857"/>
    </source>
</evidence>
<dbReference type="Gene3D" id="3.40.50.720">
    <property type="entry name" value="NAD(P)-binding Rossmann-like Domain"/>
    <property type="match status" value="1"/>
</dbReference>
<dbReference type="InterPro" id="IPR011147">
    <property type="entry name" value="Bifunc_Aspkin/hSer_DH"/>
</dbReference>
<dbReference type="Proteomes" id="UP000823405">
    <property type="component" value="Unassembled WGS sequence"/>
</dbReference>
<feature type="domain" description="Homoserine dehydrogenase catalytic" evidence="3">
    <location>
        <begin position="13"/>
        <end position="71"/>
    </location>
</feature>
<dbReference type="EMBL" id="JAAAIN010006002">
    <property type="protein sequence ID" value="KAG0272238.1"/>
    <property type="molecule type" value="Genomic_DNA"/>
</dbReference>
<dbReference type="OrthoDB" id="67851at2759"/>
<dbReference type="GO" id="GO:0004412">
    <property type="term" value="F:homoserine dehydrogenase activity"/>
    <property type="evidence" value="ECO:0007669"/>
    <property type="project" value="InterPro"/>
</dbReference>
<dbReference type="GO" id="GO:0009090">
    <property type="term" value="P:homoserine biosynthetic process"/>
    <property type="evidence" value="ECO:0007669"/>
    <property type="project" value="TreeGrafter"/>
</dbReference>
<keyword evidence="2" id="KW-0560">Oxidoreductase</keyword>
<evidence type="ECO:0000259" key="3">
    <source>
        <dbReference type="Pfam" id="PF00742"/>
    </source>
</evidence>
<dbReference type="SUPFAM" id="SSF55347">
    <property type="entry name" value="Glyceraldehyde-3-phosphate dehydrogenase-like, C-terminal domain"/>
    <property type="match status" value="1"/>
</dbReference>
<sequence>MVYHESTVGAGLPVINTLNDLVSTGDRIVKIEGIFSGTLSYIFNNFSTLDASAAPVKFSKVVSVAKDLGYT</sequence>
<comment type="caution">
    <text evidence="4">The sequence shown here is derived from an EMBL/GenBank/DDBJ whole genome shotgun (WGS) entry which is preliminary data.</text>
</comment>
<dbReference type="GO" id="GO:0009067">
    <property type="term" value="P:aspartate family amino acid biosynthetic process"/>
    <property type="evidence" value="ECO:0007669"/>
    <property type="project" value="InterPro"/>
</dbReference>
<evidence type="ECO:0000256" key="2">
    <source>
        <dbReference type="ARBA" id="ARBA00023002"/>
    </source>
</evidence>
<accession>A0A9P6QN37</accession>
<gene>
    <name evidence="4" type="ORF">BGZ97_011058</name>
</gene>
<dbReference type="InterPro" id="IPR001342">
    <property type="entry name" value="HDH_cat"/>
</dbReference>